<evidence type="ECO:0000313" key="3">
    <source>
        <dbReference type="WBParaSite" id="nRc.2.0.1.t23011-RA"/>
    </source>
</evidence>
<protein>
    <submittedName>
        <fullName evidence="3">Uncharacterized protein</fullName>
    </submittedName>
</protein>
<proteinExistence type="predicted"/>
<dbReference type="WBParaSite" id="nRc.2.0.1.t23011-RA">
    <property type="protein sequence ID" value="nRc.2.0.1.t23011-RA"/>
    <property type="gene ID" value="nRc.2.0.1.g23011"/>
</dbReference>
<sequence>MAMNRSIESEENFDRVNEMAINESKTTVTSRNDWKTDILAKGIKSFSSNFRNNSTCRWLTKTYVVPDHHLKFPTRIQSNANLQNSRNSISPMSSRTFNISTNQ</sequence>
<evidence type="ECO:0000256" key="1">
    <source>
        <dbReference type="SAM" id="MobiDB-lite"/>
    </source>
</evidence>
<dbReference type="Proteomes" id="UP000887565">
    <property type="component" value="Unplaced"/>
</dbReference>
<feature type="region of interest" description="Disordered" evidence="1">
    <location>
        <begin position="78"/>
        <end position="103"/>
    </location>
</feature>
<evidence type="ECO:0000313" key="2">
    <source>
        <dbReference type="Proteomes" id="UP000887565"/>
    </source>
</evidence>
<keyword evidence="2" id="KW-1185">Reference proteome</keyword>
<dbReference type="AlphaFoldDB" id="A0A915JBI6"/>
<organism evidence="2 3">
    <name type="scientific">Romanomermis culicivorax</name>
    <name type="common">Nematode worm</name>
    <dbReference type="NCBI Taxonomy" id="13658"/>
    <lineage>
        <taxon>Eukaryota</taxon>
        <taxon>Metazoa</taxon>
        <taxon>Ecdysozoa</taxon>
        <taxon>Nematoda</taxon>
        <taxon>Enoplea</taxon>
        <taxon>Dorylaimia</taxon>
        <taxon>Mermithida</taxon>
        <taxon>Mermithoidea</taxon>
        <taxon>Mermithidae</taxon>
        <taxon>Romanomermis</taxon>
    </lineage>
</organism>
<name>A0A915JBI6_ROMCU</name>
<accession>A0A915JBI6</accession>
<reference evidence="3" key="1">
    <citation type="submission" date="2022-11" db="UniProtKB">
        <authorList>
            <consortium name="WormBaseParasite"/>
        </authorList>
    </citation>
    <scope>IDENTIFICATION</scope>
</reference>